<feature type="region of interest" description="Disordered" evidence="1">
    <location>
        <begin position="26"/>
        <end position="46"/>
    </location>
</feature>
<dbReference type="RefSeq" id="WP_344147855.1">
    <property type="nucleotide sequence ID" value="NZ_BAAAQR010000001.1"/>
</dbReference>
<organism evidence="2 3">
    <name type="scientific">Nocardioides koreensis</name>
    <dbReference type="NCBI Taxonomy" id="433651"/>
    <lineage>
        <taxon>Bacteria</taxon>
        <taxon>Bacillati</taxon>
        <taxon>Actinomycetota</taxon>
        <taxon>Actinomycetes</taxon>
        <taxon>Propionibacteriales</taxon>
        <taxon>Nocardioidaceae</taxon>
        <taxon>Nocardioides</taxon>
    </lineage>
</organism>
<accession>A0ABN2ZAA4</accession>
<dbReference type="Proteomes" id="UP001501771">
    <property type="component" value="Unassembled WGS sequence"/>
</dbReference>
<proteinExistence type="predicted"/>
<evidence type="ECO:0000313" key="3">
    <source>
        <dbReference type="Proteomes" id="UP001501771"/>
    </source>
</evidence>
<gene>
    <name evidence="2" type="ORF">GCM10009844_07790</name>
</gene>
<protein>
    <submittedName>
        <fullName evidence="2">Uncharacterized protein</fullName>
    </submittedName>
</protein>
<evidence type="ECO:0000256" key="1">
    <source>
        <dbReference type="SAM" id="MobiDB-lite"/>
    </source>
</evidence>
<comment type="caution">
    <text evidence="2">The sequence shown here is derived from an EMBL/GenBank/DDBJ whole genome shotgun (WGS) entry which is preliminary data.</text>
</comment>
<evidence type="ECO:0000313" key="2">
    <source>
        <dbReference type="EMBL" id="GAA2139178.1"/>
    </source>
</evidence>
<reference evidence="2 3" key="1">
    <citation type="journal article" date="2019" name="Int. J. Syst. Evol. Microbiol.">
        <title>The Global Catalogue of Microorganisms (GCM) 10K type strain sequencing project: providing services to taxonomists for standard genome sequencing and annotation.</title>
        <authorList>
            <consortium name="The Broad Institute Genomics Platform"/>
            <consortium name="The Broad Institute Genome Sequencing Center for Infectious Disease"/>
            <person name="Wu L."/>
            <person name="Ma J."/>
        </authorList>
    </citation>
    <scope>NUCLEOTIDE SEQUENCE [LARGE SCALE GENOMIC DNA]</scope>
    <source>
        <strain evidence="2 3">JCM 16022</strain>
    </source>
</reference>
<keyword evidence="3" id="KW-1185">Reference proteome</keyword>
<dbReference type="EMBL" id="BAAAQR010000001">
    <property type="protein sequence ID" value="GAA2139178.1"/>
    <property type="molecule type" value="Genomic_DNA"/>
</dbReference>
<name>A0ABN2ZAA4_9ACTN</name>
<sequence length="46" mass="5220">MHESTLPFLQSELEYRTARLKAAAGGKRRHRVSWVRRGAGSGDSHR</sequence>